<gene>
    <name evidence="4" type="ORF">HF576_19660</name>
</gene>
<evidence type="ECO:0000259" key="3">
    <source>
        <dbReference type="Pfam" id="PF13828"/>
    </source>
</evidence>
<keyword evidence="2" id="KW-1133">Transmembrane helix</keyword>
<keyword evidence="2" id="KW-0472">Membrane</keyword>
<sequence>MSDNTPDAPVPGPAGYPGSAPAGQGAYPPPPAQGAYPQQGAYPPASQGAYPPPAQGGQPPAYGAPAYGAPYGAAPAYGYGAQPKTNALSIVSLIASIVGFIGILPIIGSIGGVITGHISLNQLKTSGENGRGMALAGTIVGYVGLAFWIIGAIVLFSFIAWAASQSSQYGY</sequence>
<reference evidence="4 5" key="1">
    <citation type="submission" date="2020-04" db="EMBL/GenBank/DDBJ databases">
        <title>CFH 90308 Microbacterium sp.</title>
        <authorList>
            <person name="Nie G."/>
            <person name="Ming H."/>
            <person name="Xia T."/>
        </authorList>
    </citation>
    <scope>NUCLEOTIDE SEQUENCE [LARGE SCALE GENOMIC DNA]</scope>
    <source>
        <strain evidence="4 5">CFH 90308</strain>
    </source>
</reference>
<evidence type="ECO:0000256" key="1">
    <source>
        <dbReference type="SAM" id="MobiDB-lite"/>
    </source>
</evidence>
<name>A0ABX1KG60_9MICO</name>
<feature type="compositionally biased region" description="Low complexity" evidence="1">
    <location>
        <begin position="33"/>
        <end position="57"/>
    </location>
</feature>
<feature type="domain" description="DUF4190" evidence="3">
    <location>
        <begin position="88"/>
        <end position="150"/>
    </location>
</feature>
<keyword evidence="5" id="KW-1185">Reference proteome</keyword>
<dbReference type="RefSeq" id="WP_168914530.1">
    <property type="nucleotide sequence ID" value="NZ_JABACI010000006.1"/>
</dbReference>
<dbReference type="Pfam" id="PF13828">
    <property type="entry name" value="DUF4190"/>
    <property type="match status" value="1"/>
</dbReference>
<dbReference type="InterPro" id="IPR025241">
    <property type="entry name" value="DUF4190"/>
</dbReference>
<keyword evidence="2" id="KW-0812">Transmembrane</keyword>
<feature type="transmembrane region" description="Helical" evidence="2">
    <location>
        <begin position="135"/>
        <end position="163"/>
    </location>
</feature>
<organism evidence="4 5">
    <name type="scientific">Microbacterium salsuginis</name>
    <dbReference type="NCBI Taxonomy" id="2722803"/>
    <lineage>
        <taxon>Bacteria</taxon>
        <taxon>Bacillati</taxon>
        <taxon>Actinomycetota</taxon>
        <taxon>Actinomycetes</taxon>
        <taxon>Micrococcales</taxon>
        <taxon>Microbacteriaceae</taxon>
        <taxon>Microbacterium</taxon>
    </lineage>
</organism>
<evidence type="ECO:0000313" key="5">
    <source>
        <dbReference type="Proteomes" id="UP001429745"/>
    </source>
</evidence>
<dbReference type="EMBL" id="JABACI010000006">
    <property type="protein sequence ID" value="NLP86054.1"/>
    <property type="molecule type" value="Genomic_DNA"/>
</dbReference>
<accession>A0ABX1KG60</accession>
<comment type="caution">
    <text evidence="4">The sequence shown here is derived from an EMBL/GenBank/DDBJ whole genome shotgun (WGS) entry which is preliminary data.</text>
</comment>
<evidence type="ECO:0000313" key="4">
    <source>
        <dbReference type="EMBL" id="NLP86054.1"/>
    </source>
</evidence>
<evidence type="ECO:0000256" key="2">
    <source>
        <dbReference type="SAM" id="Phobius"/>
    </source>
</evidence>
<feature type="region of interest" description="Disordered" evidence="1">
    <location>
        <begin position="1"/>
        <end position="57"/>
    </location>
</feature>
<dbReference type="Proteomes" id="UP001429745">
    <property type="component" value="Unassembled WGS sequence"/>
</dbReference>
<feature type="transmembrane region" description="Helical" evidence="2">
    <location>
        <begin position="87"/>
        <end position="114"/>
    </location>
</feature>
<feature type="compositionally biased region" description="Low complexity" evidence="1">
    <location>
        <begin position="16"/>
        <end position="26"/>
    </location>
</feature>
<proteinExistence type="predicted"/>
<protein>
    <submittedName>
        <fullName evidence="4">DUF4190 domain-containing protein</fullName>
    </submittedName>
</protein>